<comment type="domain">
    <text evidence="10">Composed of three domains: the N-terminal N domain, which is responsible for interactions with the ribosome, the central G domain, which binds GTP, and the C-terminal M domain, which binds the RNA and the signal sequence of the RNC.</text>
</comment>
<dbReference type="InterPro" id="IPR013822">
    <property type="entry name" value="Signal_recog_particl_SRP54_hlx"/>
</dbReference>
<dbReference type="GO" id="GO:0048500">
    <property type="term" value="C:signal recognition particle"/>
    <property type="evidence" value="ECO:0007669"/>
    <property type="project" value="UniProtKB-UniRule"/>
</dbReference>
<keyword evidence="5 10" id="KW-0694">RNA-binding</keyword>
<dbReference type="SUPFAM" id="SSF47364">
    <property type="entry name" value="Domain of the SRP/SRP receptor G-proteins"/>
    <property type="match status" value="1"/>
</dbReference>
<comment type="subunit">
    <text evidence="10">Part of the signal recognition particle protein translocation system, which is composed of SRP and FtsY.</text>
</comment>
<dbReference type="Gene3D" id="3.40.50.300">
    <property type="entry name" value="P-loop containing nucleotide triphosphate hydrolases"/>
    <property type="match status" value="1"/>
</dbReference>
<dbReference type="GO" id="GO:0008312">
    <property type="term" value="F:7S RNA binding"/>
    <property type="evidence" value="ECO:0007669"/>
    <property type="project" value="InterPro"/>
</dbReference>
<comment type="catalytic activity">
    <reaction evidence="9 10">
        <text>GTP + H2O = GDP + phosphate + H(+)</text>
        <dbReference type="Rhea" id="RHEA:19669"/>
        <dbReference type="ChEBI" id="CHEBI:15377"/>
        <dbReference type="ChEBI" id="CHEBI:15378"/>
        <dbReference type="ChEBI" id="CHEBI:37565"/>
        <dbReference type="ChEBI" id="CHEBI:43474"/>
        <dbReference type="ChEBI" id="CHEBI:58189"/>
        <dbReference type="EC" id="3.6.5.4"/>
    </reaction>
</comment>
<dbReference type="GO" id="GO:0006614">
    <property type="term" value="P:SRP-dependent cotranslational protein targeting to membrane"/>
    <property type="evidence" value="ECO:0007669"/>
    <property type="project" value="InterPro"/>
</dbReference>
<sequence>MFNTLNEKLQSVFKKMRGEARITEDNIKEAIRQVKMAMLEADVNYKVVKKFISGVQEKALGEEVLKSLGADQVFIKIVNDELTNILGGDDPSASKIILSSTPPTVIMLVGLQGSGKTTTAGKLAKHFQKNDKRVLMVADDIYRPAAIDQLEVLGKQLGVDVYSDKENKDAVDIALKSYDYAMKSAKDIVIIDTAGRLHVNSELMDELSNIKKAVNPNEILFVADAMTGQDAVNVATKFNNDLDISGVILTKLDGDARGGAALSIREVTGKPLKYVGVGEKLDAFEPFYPDRMASRILGMGDVVSLVEMAQDAIEEDEAEKLADKVSKGGMDFNDMLSQFKMIRKMGSFESIMKMMPGMGNMKNADVDEDQIKKIEAIINSMTPKERRYYKLLNGSRKKRIARGSGTSVNDVNKLISQLQQMNKMLKKFKKKYGGADKFDKNMLKNIFPM</sequence>
<dbReference type="Pfam" id="PF00448">
    <property type="entry name" value="SRP54"/>
    <property type="match status" value="1"/>
</dbReference>
<evidence type="ECO:0000256" key="10">
    <source>
        <dbReference type="HAMAP-Rule" id="MF_00306"/>
    </source>
</evidence>
<evidence type="ECO:0000313" key="12">
    <source>
        <dbReference type="EMBL" id="TYB34180.1"/>
    </source>
</evidence>
<accession>A0A5D0MQZ8</accession>
<keyword evidence="2 10" id="KW-0963">Cytoplasm</keyword>
<dbReference type="EC" id="3.6.5.4" evidence="10"/>
<dbReference type="PANTHER" id="PTHR11564">
    <property type="entry name" value="SIGNAL RECOGNITION PARTICLE 54K PROTEIN SRP54"/>
    <property type="match status" value="1"/>
</dbReference>
<evidence type="ECO:0000256" key="2">
    <source>
        <dbReference type="ARBA" id="ARBA00022490"/>
    </source>
</evidence>
<dbReference type="EMBL" id="VSIV01000068">
    <property type="protein sequence ID" value="TYB34180.1"/>
    <property type="molecule type" value="Genomic_DNA"/>
</dbReference>
<dbReference type="InterPro" id="IPR003593">
    <property type="entry name" value="AAA+_ATPase"/>
</dbReference>
<evidence type="ECO:0000256" key="9">
    <source>
        <dbReference type="ARBA" id="ARBA00048027"/>
    </source>
</evidence>
<evidence type="ECO:0000259" key="11">
    <source>
        <dbReference type="PROSITE" id="PS00300"/>
    </source>
</evidence>
<dbReference type="FunFam" id="3.40.50.300:FF:000022">
    <property type="entry name" value="Signal recognition particle 54 kDa subunit"/>
    <property type="match status" value="1"/>
</dbReference>
<feature type="binding site" evidence="10">
    <location>
        <begin position="192"/>
        <end position="196"/>
    </location>
    <ligand>
        <name>GTP</name>
        <dbReference type="ChEBI" id="CHEBI:37565"/>
    </ligand>
</feature>
<proteinExistence type="inferred from homology"/>
<keyword evidence="8 10" id="KW-0687">Ribonucleoprotein</keyword>
<evidence type="ECO:0000256" key="8">
    <source>
        <dbReference type="ARBA" id="ARBA00023274"/>
    </source>
</evidence>
<dbReference type="RefSeq" id="WP_303700385.1">
    <property type="nucleotide sequence ID" value="NZ_VSIV01000068.1"/>
</dbReference>
<dbReference type="InterPro" id="IPR004125">
    <property type="entry name" value="Signal_recog_particle_SRP54_M"/>
</dbReference>
<evidence type="ECO:0000256" key="7">
    <source>
        <dbReference type="ARBA" id="ARBA00023135"/>
    </source>
</evidence>
<comment type="function">
    <text evidence="10">Involved in targeting and insertion of nascent membrane proteins into the cytoplasmic membrane. Binds to the hydrophobic signal sequence of the ribosome-nascent chain (RNC) as it emerges from the ribosomes. The SRP-RNC complex is then targeted to the cytoplasmic membrane where it interacts with the SRP receptor FtsY.</text>
</comment>
<evidence type="ECO:0000313" key="13">
    <source>
        <dbReference type="Proteomes" id="UP000323337"/>
    </source>
</evidence>
<feature type="binding site" evidence="10">
    <location>
        <begin position="110"/>
        <end position="117"/>
    </location>
    <ligand>
        <name>GTP</name>
        <dbReference type="ChEBI" id="CHEBI:37565"/>
    </ligand>
</feature>
<organism evidence="12 13">
    <name type="scientific">Flexistipes sinusarabici</name>
    <dbReference type="NCBI Taxonomy" id="2352"/>
    <lineage>
        <taxon>Bacteria</taxon>
        <taxon>Pseudomonadati</taxon>
        <taxon>Deferribacterota</taxon>
        <taxon>Deferribacteres</taxon>
        <taxon>Deferribacterales</taxon>
        <taxon>Flexistipitaceae</taxon>
        <taxon>Flexistipes</taxon>
    </lineage>
</organism>
<evidence type="ECO:0000256" key="3">
    <source>
        <dbReference type="ARBA" id="ARBA00022741"/>
    </source>
</evidence>
<dbReference type="InterPro" id="IPR022941">
    <property type="entry name" value="SRP54"/>
</dbReference>
<dbReference type="InterPro" id="IPR036225">
    <property type="entry name" value="SRP/SRP_N"/>
</dbReference>
<comment type="subcellular location">
    <subcellularLocation>
        <location evidence="10">Cytoplasm</location>
    </subcellularLocation>
    <text evidence="10">The SRP-RNC complex is targeted to the cytoplasmic membrane.</text>
</comment>
<gene>
    <name evidence="10" type="primary">ffh</name>
    <name evidence="12" type="ORF">FXF49_02755</name>
</gene>
<dbReference type="SMART" id="SM00382">
    <property type="entry name" value="AAA"/>
    <property type="match status" value="1"/>
</dbReference>
<dbReference type="PROSITE" id="PS00300">
    <property type="entry name" value="SRP54"/>
    <property type="match status" value="1"/>
</dbReference>
<dbReference type="AlphaFoldDB" id="A0A5D0MQZ8"/>
<dbReference type="InterPro" id="IPR027417">
    <property type="entry name" value="P-loop_NTPase"/>
</dbReference>
<protein>
    <recommendedName>
        <fullName evidence="10">Signal recognition particle protein</fullName>
        <ecNumber evidence="10">3.6.5.4</ecNumber>
    </recommendedName>
    <alternativeName>
        <fullName evidence="10">Fifty-four homolog</fullName>
    </alternativeName>
</protein>
<dbReference type="Pfam" id="PF02881">
    <property type="entry name" value="SRP54_N"/>
    <property type="match status" value="1"/>
</dbReference>
<dbReference type="PANTHER" id="PTHR11564:SF5">
    <property type="entry name" value="SIGNAL RECOGNITION PARTICLE SUBUNIT SRP54"/>
    <property type="match status" value="1"/>
</dbReference>
<keyword evidence="7 10" id="KW-0733">Signal recognition particle</keyword>
<feature type="domain" description="SRP54-type proteins GTP-binding" evidence="11">
    <location>
        <begin position="271"/>
        <end position="284"/>
    </location>
</feature>
<dbReference type="SMART" id="SM00962">
    <property type="entry name" value="SRP54"/>
    <property type="match status" value="1"/>
</dbReference>
<dbReference type="GO" id="GO:0005525">
    <property type="term" value="F:GTP binding"/>
    <property type="evidence" value="ECO:0007669"/>
    <property type="project" value="UniProtKB-UniRule"/>
</dbReference>
<comment type="caution">
    <text evidence="12">The sequence shown here is derived from an EMBL/GenBank/DDBJ whole genome shotgun (WGS) entry which is preliminary data.</text>
</comment>
<evidence type="ECO:0000256" key="6">
    <source>
        <dbReference type="ARBA" id="ARBA00023134"/>
    </source>
</evidence>
<dbReference type="GO" id="GO:0003924">
    <property type="term" value="F:GTPase activity"/>
    <property type="evidence" value="ECO:0007669"/>
    <property type="project" value="UniProtKB-UniRule"/>
</dbReference>
<dbReference type="InterPro" id="IPR036891">
    <property type="entry name" value="Signal_recog_part_SRP54_M_sf"/>
</dbReference>
<dbReference type="InterPro" id="IPR042101">
    <property type="entry name" value="SRP54_N_sf"/>
</dbReference>
<comment type="similarity">
    <text evidence="1 10">Belongs to the GTP-binding SRP family. SRP54 subfamily.</text>
</comment>
<dbReference type="SMART" id="SM00963">
    <property type="entry name" value="SRP54_N"/>
    <property type="match status" value="1"/>
</dbReference>
<evidence type="ECO:0000256" key="1">
    <source>
        <dbReference type="ARBA" id="ARBA00005450"/>
    </source>
</evidence>
<keyword evidence="4 10" id="KW-0378">Hydrolase</keyword>
<name>A0A5D0MQZ8_FLESI</name>
<dbReference type="NCBIfam" id="TIGR00959">
    <property type="entry name" value="ffh"/>
    <property type="match status" value="1"/>
</dbReference>
<dbReference type="SUPFAM" id="SSF52540">
    <property type="entry name" value="P-loop containing nucleoside triphosphate hydrolases"/>
    <property type="match status" value="1"/>
</dbReference>
<reference evidence="12 13" key="1">
    <citation type="submission" date="2019-08" db="EMBL/GenBank/DDBJ databases">
        <title>Genomic characterization of a novel candidate phylum (ARYD3) from a high temperature, high salinity tertiary oil reservoir in north central Oklahoma, USA.</title>
        <authorList>
            <person name="Youssef N.H."/>
            <person name="Yadav A."/>
            <person name="Elshahed M.S."/>
        </authorList>
    </citation>
    <scope>NUCLEOTIDE SEQUENCE [LARGE SCALE GENOMIC DNA]</scope>
    <source>
        <strain evidence="12">ARYD1</strain>
    </source>
</reference>
<keyword evidence="3 10" id="KW-0547">Nucleotide-binding</keyword>
<dbReference type="Proteomes" id="UP000323337">
    <property type="component" value="Unassembled WGS sequence"/>
</dbReference>
<dbReference type="CDD" id="cd18539">
    <property type="entry name" value="SRP_G"/>
    <property type="match status" value="1"/>
</dbReference>
<dbReference type="Pfam" id="PF02978">
    <property type="entry name" value="SRP_SPB"/>
    <property type="match status" value="1"/>
</dbReference>
<dbReference type="InterPro" id="IPR000897">
    <property type="entry name" value="SRP54_GTPase_dom"/>
</dbReference>
<keyword evidence="6 10" id="KW-0342">GTP-binding</keyword>
<dbReference type="InterPro" id="IPR004780">
    <property type="entry name" value="SRP"/>
</dbReference>
<dbReference type="SUPFAM" id="SSF47446">
    <property type="entry name" value="Signal peptide-binding domain"/>
    <property type="match status" value="1"/>
</dbReference>
<dbReference type="HAMAP" id="MF_00306">
    <property type="entry name" value="SRP54"/>
    <property type="match status" value="1"/>
</dbReference>
<evidence type="ECO:0000256" key="5">
    <source>
        <dbReference type="ARBA" id="ARBA00022884"/>
    </source>
</evidence>
<dbReference type="Gene3D" id="1.20.120.140">
    <property type="entry name" value="Signal recognition particle SRP54, nucleotide-binding domain"/>
    <property type="match status" value="1"/>
</dbReference>
<evidence type="ECO:0000256" key="4">
    <source>
        <dbReference type="ARBA" id="ARBA00022801"/>
    </source>
</evidence>
<dbReference type="Gene3D" id="1.10.260.30">
    <property type="entry name" value="Signal recognition particle, SRP54 subunit, M-domain"/>
    <property type="match status" value="1"/>
</dbReference>
<feature type="binding site" evidence="10">
    <location>
        <begin position="250"/>
        <end position="253"/>
    </location>
    <ligand>
        <name>GTP</name>
        <dbReference type="ChEBI" id="CHEBI:37565"/>
    </ligand>
</feature>